<proteinExistence type="predicted"/>
<feature type="compositionally biased region" description="Low complexity" evidence="1">
    <location>
        <begin position="208"/>
        <end position="218"/>
    </location>
</feature>
<dbReference type="AlphaFoldDB" id="A0A9P4PUZ1"/>
<feature type="region of interest" description="Disordered" evidence="1">
    <location>
        <begin position="147"/>
        <end position="182"/>
    </location>
</feature>
<organism evidence="2 3">
    <name type="scientific">Karstenula rhodostoma CBS 690.94</name>
    <dbReference type="NCBI Taxonomy" id="1392251"/>
    <lineage>
        <taxon>Eukaryota</taxon>
        <taxon>Fungi</taxon>
        <taxon>Dikarya</taxon>
        <taxon>Ascomycota</taxon>
        <taxon>Pezizomycotina</taxon>
        <taxon>Dothideomycetes</taxon>
        <taxon>Pleosporomycetidae</taxon>
        <taxon>Pleosporales</taxon>
        <taxon>Massarineae</taxon>
        <taxon>Didymosphaeriaceae</taxon>
        <taxon>Karstenula</taxon>
    </lineage>
</organism>
<dbReference type="GO" id="GO:0007131">
    <property type="term" value="P:reciprocal meiotic recombination"/>
    <property type="evidence" value="ECO:0007669"/>
    <property type="project" value="InterPro"/>
</dbReference>
<feature type="compositionally biased region" description="Polar residues" evidence="1">
    <location>
        <begin position="267"/>
        <end position="277"/>
    </location>
</feature>
<feature type="compositionally biased region" description="Polar residues" evidence="1">
    <location>
        <begin position="156"/>
        <end position="165"/>
    </location>
</feature>
<gene>
    <name evidence="2" type="ORF">P171DRAFT_427593</name>
</gene>
<dbReference type="Pfam" id="PF03525">
    <property type="entry name" value="Meiotic_rec114"/>
    <property type="match status" value="1"/>
</dbReference>
<feature type="region of interest" description="Disordered" evidence="1">
    <location>
        <begin position="208"/>
        <end position="319"/>
    </location>
</feature>
<accession>A0A9P4PUZ1</accession>
<comment type="caution">
    <text evidence="2">The sequence shown here is derived from an EMBL/GenBank/DDBJ whole genome shotgun (WGS) entry which is preliminary data.</text>
</comment>
<evidence type="ECO:0000313" key="3">
    <source>
        <dbReference type="Proteomes" id="UP000799764"/>
    </source>
</evidence>
<keyword evidence="3" id="KW-1185">Reference proteome</keyword>
<sequence length="483" mass="51641">MLTFDLAALHTQDVLAGAPPPTGGWTKLTNALVVVFDTFRSHGEPSVIMKILQASQVLYDIPLQDLIDRGKPVVDRLHRQGIDVSSEAAQLPISGMASTPSLAFRYNVPEVNKVRRIQMRFSPSDFDVAYDHVRELGLWFTPTQKARSASPVRSGPSCSPSQLSEITGRPVTAVPSSSSSSSSSSAAAAAAVLDMNNTVTGLRPSTASFFSSGSTASSRRPDSAAALSPYEPTIRSPLSARPDTASSIIASDLPPRRELPFERLDTADSTGNNSTRPGSRPLSGVMGPPTMPATVRAGTKRPNSRAGSSHGTELPPLRKPTYISKTLTSQAAKLNAGPGSILNARDTVRPQSAITQNNYTAMQQMMSSAPVLTPGTPRPASSYNTTTMHSLGIINNDNSLVETSAALKTPRGSELNMLESSPAENKGDNEQHAEELATYAQQSNEPRLNELNNFIFQHIQDDNFLTLVDDMQMTWARIGTGLG</sequence>
<evidence type="ECO:0000256" key="1">
    <source>
        <dbReference type="SAM" id="MobiDB-lite"/>
    </source>
</evidence>
<feature type="compositionally biased region" description="Basic and acidic residues" evidence="1">
    <location>
        <begin position="254"/>
        <end position="266"/>
    </location>
</feature>
<dbReference type="InterPro" id="IPR004354">
    <property type="entry name" value="Meiotic_Rec114"/>
</dbReference>
<dbReference type="Proteomes" id="UP000799764">
    <property type="component" value="Unassembled WGS sequence"/>
</dbReference>
<dbReference type="OrthoDB" id="5360255at2759"/>
<reference evidence="2" key="1">
    <citation type="journal article" date="2020" name="Stud. Mycol.">
        <title>101 Dothideomycetes genomes: a test case for predicting lifestyles and emergence of pathogens.</title>
        <authorList>
            <person name="Haridas S."/>
            <person name="Albert R."/>
            <person name="Binder M."/>
            <person name="Bloem J."/>
            <person name="Labutti K."/>
            <person name="Salamov A."/>
            <person name="Andreopoulos B."/>
            <person name="Baker S."/>
            <person name="Barry K."/>
            <person name="Bills G."/>
            <person name="Bluhm B."/>
            <person name="Cannon C."/>
            <person name="Castanera R."/>
            <person name="Culley D."/>
            <person name="Daum C."/>
            <person name="Ezra D."/>
            <person name="Gonzalez J."/>
            <person name="Henrissat B."/>
            <person name="Kuo A."/>
            <person name="Liang C."/>
            <person name="Lipzen A."/>
            <person name="Lutzoni F."/>
            <person name="Magnuson J."/>
            <person name="Mondo S."/>
            <person name="Nolan M."/>
            <person name="Ohm R."/>
            <person name="Pangilinan J."/>
            <person name="Park H.-J."/>
            <person name="Ramirez L."/>
            <person name="Alfaro M."/>
            <person name="Sun H."/>
            <person name="Tritt A."/>
            <person name="Yoshinaga Y."/>
            <person name="Zwiers L.-H."/>
            <person name="Turgeon B."/>
            <person name="Goodwin S."/>
            <person name="Spatafora J."/>
            <person name="Crous P."/>
            <person name="Grigoriev I."/>
        </authorList>
    </citation>
    <scope>NUCLEOTIDE SEQUENCE</scope>
    <source>
        <strain evidence="2">CBS 690.94</strain>
    </source>
</reference>
<name>A0A9P4PUZ1_9PLEO</name>
<protein>
    <submittedName>
        <fullName evidence="2">Uncharacterized protein</fullName>
    </submittedName>
</protein>
<evidence type="ECO:0000313" key="2">
    <source>
        <dbReference type="EMBL" id="KAF2449399.1"/>
    </source>
</evidence>
<dbReference type="EMBL" id="MU001494">
    <property type="protein sequence ID" value="KAF2449399.1"/>
    <property type="molecule type" value="Genomic_DNA"/>
</dbReference>